<comment type="caution">
    <text evidence="2">The sequence shown here is derived from an EMBL/GenBank/DDBJ whole genome shotgun (WGS) entry which is preliminary data.</text>
</comment>
<dbReference type="EMBL" id="JBHMCG010000015">
    <property type="protein sequence ID" value="MFB9571713.1"/>
    <property type="molecule type" value="Genomic_DNA"/>
</dbReference>
<organism evidence="2 3">
    <name type="scientific">Streptomyces yanii</name>
    <dbReference type="NCBI Taxonomy" id="78510"/>
    <lineage>
        <taxon>Bacteria</taxon>
        <taxon>Bacillati</taxon>
        <taxon>Actinomycetota</taxon>
        <taxon>Actinomycetes</taxon>
        <taxon>Kitasatosporales</taxon>
        <taxon>Streptomycetaceae</taxon>
        <taxon>Streptomyces</taxon>
    </lineage>
</organism>
<proteinExistence type="predicted"/>
<accession>A0ABV5R1I5</accession>
<sequence>MPQSPRAALCPVATEEPAPDPSPSPTAYPRRRSERGLALSLTLPGDPRSAAIGRDAITASLHAYALAPYIWPAALVVSELVGVTSTMTPGQALYVSARHRDNALRIVVWDQHPRHCDPDAVTLCEARRRQALWLLAAVVDDWGGEWDVCDAMPPHAGTKSWVALPR</sequence>
<evidence type="ECO:0000313" key="2">
    <source>
        <dbReference type="EMBL" id="MFB9571713.1"/>
    </source>
</evidence>
<feature type="region of interest" description="Disordered" evidence="1">
    <location>
        <begin position="1"/>
        <end position="31"/>
    </location>
</feature>
<reference evidence="2 3" key="1">
    <citation type="submission" date="2024-09" db="EMBL/GenBank/DDBJ databases">
        <authorList>
            <person name="Sun Q."/>
            <person name="Mori K."/>
        </authorList>
    </citation>
    <scope>NUCLEOTIDE SEQUENCE [LARGE SCALE GENOMIC DNA]</scope>
    <source>
        <strain evidence="2 3">JCM 3331</strain>
    </source>
</reference>
<evidence type="ECO:0000256" key="1">
    <source>
        <dbReference type="SAM" id="MobiDB-lite"/>
    </source>
</evidence>
<keyword evidence="2" id="KW-0067">ATP-binding</keyword>
<name>A0ABV5R1I5_9ACTN</name>
<protein>
    <submittedName>
        <fullName evidence="2">ATP-binding protein</fullName>
    </submittedName>
</protein>
<keyword evidence="3" id="KW-1185">Reference proteome</keyword>
<dbReference type="RefSeq" id="WP_345515266.1">
    <property type="nucleotide sequence ID" value="NZ_BAAAXD010000030.1"/>
</dbReference>
<dbReference type="Gene3D" id="3.30.565.10">
    <property type="entry name" value="Histidine kinase-like ATPase, C-terminal domain"/>
    <property type="match status" value="1"/>
</dbReference>
<dbReference type="GO" id="GO:0005524">
    <property type="term" value="F:ATP binding"/>
    <property type="evidence" value="ECO:0007669"/>
    <property type="project" value="UniProtKB-KW"/>
</dbReference>
<dbReference type="InterPro" id="IPR036890">
    <property type="entry name" value="HATPase_C_sf"/>
</dbReference>
<keyword evidence="2" id="KW-0547">Nucleotide-binding</keyword>
<dbReference type="Proteomes" id="UP001589710">
    <property type="component" value="Unassembled WGS sequence"/>
</dbReference>
<gene>
    <name evidence="2" type="ORF">ACFFTL_04955</name>
</gene>
<evidence type="ECO:0000313" key="3">
    <source>
        <dbReference type="Proteomes" id="UP001589710"/>
    </source>
</evidence>